<dbReference type="SUPFAM" id="SSF54197">
    <property type="entry name" value="HIT-like"/>
    <property type="match status" value="1"/>
</dbReference>
<feature type="domain" description="HIT" evidence="4">
    <location>
        <begin position="1"/>
        <end position="112"/>
    </location>
</feature>
<dbReference type="Pfam" id="PF01230">
    <property type="entry name" value="HIT"/>
    <property type="match status" value="1"/>
</dbReference>
<dbReference type="RefSeq" id="WP_006970343.1">
    <property type="nucleotide sequence ID" value="NZ_ABCS01000010.1"/>
</dbReference>
<name>A6G0U4_9BACT</name>
<evidence type="ECO:0000313" key="6">
    <source>
        <dbReference type="Proteomes" id="UP000005801"/>
    </source>
</evidence>
<keyword evidence="5" id="KW-0547">Nucleotide-binding</keyword>
<accession>A6G0U4</accession>
<dbReference type="PRINTS" id="PR00332">
    <property type="entry name" value="HISTRIAD"/>
</dbReference>
<dbReference type="GO" id="GO:0004386">
    <property type="term" value="F:helicase activity"/>
    <property type="evidence" value="ECO:0007669"/>
    <property type="project" value="UniProtKB-KW"/>
</dbReference>
<keyword evidence="5" id="KW-0347">Helicase</keyword>
<dbReference type="InterPro" id="IPR011146">
    <property type="entry name" value="HIT-like"/>
</dbReference>
<organism evidence="5 6">
    <name type="scientific">Plesiocystis pacifica SIR-1</name>
    <dbReference type="NCBI Taxonomy" id="391625"/>
    <lineage>
        <taxon>Bacteria</taxon>
        <taxon>Pseudomonadati</taxon>
        <taxon>Myxococcota</taxon>
        <taxon>Polyangia</taxon>
        <taxon>Nannocystales</taxon>
        <taxon>Nannocystaceae</taxon>
        <taxon>Plesiocystis</taxon>
    </lineage>
</organism>
<evidence type="ECO:0000256" key="2">
    <source>
        <dbReference type="PIRSR" id="PIRSR601310-3"/>
    </source>
</evidence>
<reference evidence="5 6" key="1">
    <citation type="submission" date="2007-06" db="EMBL/GenBank/DDBJ databases">
        <authorList>
            <person name="Shimkets L."/>
            <person name="Ferriera S."/>
            <person name="Johnson J."/>
            <person name="Kravitz S."/>
            <person name="Beeson K."/>
            <person name="Sutton G."/>
            <person name="Rogers Y.-H."/>
            <person name="Friedman R."/>
            <person name="Frazier M."/>
            <person name="Venter J.C."/>
        </authorList>
    </citation>
    <scope>NUCLEOTIDE SEQUENCE [LARGE SCALE GENOMIC DNA]</scope>
    <source>
        <strain evidence="5 6">SIR-1</strain>
    </source>
</reference>
<sequence length="128" mass="14156">MDDSPVDGCVFCHNTRERVFDSARVYAIADAFPVSPGHTLVISKRHVPSYFELDEAEQREMWAAVATVQRELSRRLLPGGFNVGFNVGAVAGQTIMHAHIHVIPRFHGDMEDPRGGVRGVIPGKQKYG</sequence>
<dbReference type="eggNOG" id="COG0537">
    <property type="taxonomic scope" value="Bacteria"/>
</dbReference>
<dbReference type="EMBL" id="ABCS01000010">
    <property type="protein sequence ID" value="EDM80482.1"/>
    <property type="molecule type" value="Genomic_DNA"/>
</dbReference>
<dbReference type="PROSITE" id="PS51084">
    <property type="entry name" value="HIT_2"/>
    <property type="match status" value="1"/>
</dbReference>
<evidence type="ECO:0000256" key="3">
    <source>
        <dbReference type="PROSITE-ProRule" id="PRU00464"/>
    </source>
</evidence>
<protein>
    <submittedName>
        <fullName evidence="5">Helicase, DEAD/DEAH family protein</fullName>
    </submittedName>
</protein>
<dbReference type="AlphaFoldDB" id="A6G0U4"/>
<keyword evidence="5" id="KW-0378">Hydrolase</keyword>
<keyword evidence="5" id="KW-0067">ATP-binding</keyword>
<dbReference type="InterPro" id="IPR036265">
    <property type="entry name" value="HIT-like_sf"/>
</dbReference>
<dbReference type="PANTHER" id="PTHR42997">
    <property type="entry name" value="HIT FAMILY HYDROLASE"/>
    <property type="match status" value="1"/>
</dbReference>
<gene>
    <name evidence="5" type="ORF">PPSIR1_41764</name>
</gene>
<evidence type="ECO:0000256" key="1">
    <source>
        <dbReference type="PIRSR" id="PIRSR601310-1"/>
    </source>
</evidence>
<evidence type="ECO:0000259" key="4">
    <source>
        <dbReference type="PROSITE" id="PS51084"/>
    </source>
</evidence>
<dbReference type="InterPro" id="IPR052908">
    <property type="entry name" value="AP-4-A_phosphorylase"/>
</dbReference>
<dbReference type="InterPro" id="IPR001310">
    <property type="entry name" value="Histidine_triad_HIT"/>
</dbReference>
<dbReference type="Gene3D" id="3.30.428.10">
    <property type="entry name" value="HIT-like"/>
    <property type="match status" value="1"/>
</dbReference>
<dbReference type="Proteomes" id="UP000005801">
    <property type="component" value="Unassembled WGS sequence"/>
</dbReference>
<feature type="short sequence motif" description="Histidine triad motif" evidence="2 3">
    <location>
        <begin position="97"/>
        <end position="101"/>
    </location>
</feature>
<dbReference type="PANTHER" id="PTHR42997:SF1">
    <property type="entry name" value="AP-4-A PHOSPHORYLASE"/>
    <property type="match status" value="1"/>
</dbReference>
<evidence type="ECO:0000313" key="5">
    <source>
        <dbReference type="EMBL" id="EDM80482.1"/>
    </source>
</evidence>
<dbReference type="STRING" id="391625.PPSIR1_41764"/>
<keyword evidence="6" id="KW-1185">Reference proteome</keyword>
<feature type="active site" description="Tele-AMP-histidine intermediate" evidence="1">
    <location>
        <position position="99"/>
    </location>
</feature>
<comment type="caution">
    <text evidence="5">The sequence shown here is derived from an EMBL/GenBank/DDBJ whole genome shotgun (WGS) entry which is preliminary data.</text>
</comment>
<proteinExistence type="predicted"/>